<sequence>MIQAGCYTHLLNRDCQPGVTIPNASFDGEDDQAISVGNYDIDGNVRYSGIAACQDPWVVLRRNYIRPWLKPLLSANCAIQAKSRLSPNALTDTATDSS</sequence>
<dbReference type="AlphaFoldDB" id="A0AAN5BYD8"/>
<evidence type="ECO:0000313" key="1">
    <source>
        <dbReference type="EMBL" id="GMG30188.1"/>
    </source>
</evidence>
<evidence type="ECO:0000313" key="2">
    <source>
        <dbReference type="Proteomes" id="UP001165205"/>
    </source>
</evidence>
<dbReference type="Proteomes" id="UP001165205">
    <property type="component" value="Unassembled WGS sequence"/>
</dbReference>
<gene>
    <name evidence="1" type="ORF">Aory04_000630000</name>
</gene>
<name>A0AAN5BYD8_ASPOZ</name>
<protein>
    <submittedName>
        <fullName evidence="1">Unnamed protein product</fullName>
    </submittedName>
</protein>
<organism evidence="1 2">
    <name type="scientific">Aspergillus oryzae</name>
    <name type="common">Yellow koji mold</name>
    <dbReference type="NCBI Taxonomy" id="5062"/>
    <lineage>
        <taxon>Eukaryota</taxon>
        <taxon>Fungi</taxon>
        <taxon>Dikarya</taxon>
        <taxon>Ascomycota</taxon>
        <taxon>Pezizomycotina</taxon>
        <taxon>Eurotiomycetes</taxon>
        <taxon>Eurotiomycetidae</taxon>
        <taxon>Eurotiales</taxon>
        <taxon>Aspergillaceae</taxon>
        <taxon>Aspergillus</taxon>
        <taxon>Aspergillus subgen. Circumdati</taxon>
    </lineage>
</organism>
<reference evidence="1" key="1">
    <citation type="submission" date="2023-04" db="EMBL/GenBank/DDBJ databases">
        <title>Aspergillus oryzae NBRC 4228.</title>
        <authorList>
            <person name="Ichikawa N."/>
            <person name="Sato H."/>
            <person name="Tonouchi N."/>
        </authorList>
    </citation>
    <scope>NUCLEOTIDE SEQUENCE</scope>
    <source>
        <strain evidence="1">NBRC 4228</strain>
    </source>
</reference>
<accession>A0AAN5BYD8</accession>
<dbReference type="EMBL" id="BSYA01000067">
    <property type="protein sequence ID" value="GMG30188.1"/>
    <property type="molecule type" value="Genomic_DNA"/>
</dbReference>
<comment type="caution">
    <text evidence="1">The sequence shown here is derived from an EMBL/GenBank/DDBJ whole genome shotgun (WGS) entry which is preliminary data.</text>
</comment>
<proteinExistence type="predicted"/>